<proteinExistence type="predicted"/>
<keyword evidence="2" id="KW-1185">Reference proteome</keyword>
<accession>A0ABP9ZL77</accession>
<dbReference type="Proteomes" id="UP001486808">
    <property type="component" value="Unassembled WGS sequence"/>
</dbReference>
<evidence type="ECO:0000313" key="1">
    <source>
        <dbReference type="EMBL" id="GAA6130217.1"/>
    </source>
</evidence>
<gene>
    <name evidence="1" type="ORF">NBRC116187_05770</name>
</gene>
<name>A0ABP9ZL77_9GAMM</name>
<dbReference type="EMBL" id="BAABWD010000001">
    <property type="protein sequence ID" value="GAA6130217.1"/>
    <property type="molecule type" value="Genomic_DNA"/>
</dbReference>
<organism evidence="1 2">
    <name type="scientific">Halopseudomonas sabulinigri</name>
    <dbReference type="NCBI Taxonomy" id="472181"/>
    <lineage>
        <taxon>Bacteria</taxon>
        <taxon>Pseudomonadati</taxon>
        <taxon>Pseudomonadota</taxon>
        <taxon>Gammaproteobacteria</taxon>
        <taxon>Pseudomonadales</taxon>
        <taxon>Pseudomonadaceae</taxon>
        <taxon>Halopseudomonas</taxon>
    </lineage>
</organism>
<reference evidence="1 2" key="1">
    <citation type="submission" date="2024-04" db="EMBL/GenBank/DDBJ databases">
        <title>Draft genome sequence of Halopseudomonas sabulinigri NBRC 116187.</title>
        <authorList>
            <person name="Miyakawa T."/>
            <person name="Kusuya Y."/>
            <person name="Miura T."/>
        </authorList>
    </citation>
    <scope>NUCLEOTIDE SEQUENCE [LARGE SCALE GENOMIC DNA]</scope>
    <source>
        <strain evidence="1 2">4NH20-0042</strain>
    </source>
</reference>
<evidence type="ECO:0000313" key="2">
    <source>
        <dbReference type="Proteomes" id="UP001486808"/>
    </source>
</evidence>
<comment type="caution">
    <text evidence="1">The sequence shown here is derived from an EMBL/GenBank/DDBJ whole genome shotgun (WGS) entry which is preliminary data.</text>
</comment>
<protein>
    <submittedName>
        <fullName evidence="1">Uncharacterized protein</fullName>
    </submittedName>
</protein>
<sequence>MRVAIGWKGVDVRSGGSSRAKNSSLFGRWPPADTSLGIALIIVGEWEWYGIDSDVDFYSVGGCSSSKVLDQV</sequence>